<dbReference type="PROSITE" id="PS00022">
    <property type="entry name" value="EGF_1"/>
    <property type="match status" value="2"/>
</dbReference>
<keyword evidence="1" id="KW-0245">EGF-like domain</keyword>
<evidence type="ECO:0000313" key="4">
    <source>
        <dbReference type="EMBL" id="CAD2132633.1"/>
    </source>
</evidence>
<keyword evidence="2" id="KW-1133">Transmembrane helix</keyword>
<dbReference type="InterPro" id="IPR000742">
    <property type="entry name" value="EGF"/>
</dbReference>
<sequence>MLFLLFSRKKYTGIFADIILILFVIILAAYLADLAKSKTYEFSVKSLTNKTKWTNFLKGKVKKRLNQMKNVSRFKGLPKIPKIFPSRLLKPDSKHNPCVVAKTNCLNGGLCMSVGHEWYCECPKTHYGRFCEFVADQTECERNLCQNNSTCYSTEDYRQVSNPNVSQVKACADRKMKDNTNNETCLFSLNVKYMCWCKYGNEGAFCEFTEGMRCCAEDHCNYHGLIDYTDVFVKKKGKFDLKTLKYKFKPVCEEVVCKCVCEEFYSAEDNCSTPDPCRDLECVNRGICKTKMNGTDKIGVCDCPLDYEFIAPKQGIEIWGERCEFINVTDDDLKEDEKACIPCEEGNGFGSYVNCINKHWKKLDISKYFPKECFDNGKRKVCTEALKGKFCLNGGKCEAIVYNS</sequence>
<keyword evidence="2" id="KW-0812">Transmembrane</keyword>
<dbReference type="PANTHER" id="PTHR24033">
    <property type="entry name" value="EGF-LIKE DOMAIN-CONTAINING PROTEIN"/>
    <property type="match status" value="1"/>
</dbReference>
<dbReference type="SUPFAM" id="SSF57196">
    <property type="entry name" value="EGF/Laminin"/>
    <property type="match status" value="1"/>
</dbReference>
<keyword evidence="1" id="KW-1015">Disulfide bond</keyword>
<dbReference type="EMBL" id="CAJEWN010000012">
    <property type="protein sequence ID" value="CAD2132633.1"/>
    <property type="molecule type" value="Genomic_DNA"/>
</dbReference>
<name>A0A6V7TRY9_MELEN</name>
<reference evidence="4 5" key="1">
    <citation type="submission" date="2020-08" db="EMBL/GenBank/DDBJ databases">
        <authorList>
            <person name="Koutsovoulos G."/>
            <person name="Danchin GJ E."/>
        </authorList>
    </citation>
    <scope>NUCLEOTIDE SEQUENCE [LARGE SCALE GENOMIC DNA]</scope>
</reference>
<accession>A0A6V7TRY9</accession>
<feature type="transmembrane region" description="Helical" evidence="2">
    <location>
        <begin position="12"/>
        <end position="32"/>
    </location>
</feature>
<protein>
    <recommendedName>
        <fullName evidence="3">EGF-like domain-containing protein</fullName>
    </recommendedName>
</protein>
<dbReference type="Proteomes" id="UP000580250">
    <property type="component" value="Unassembled WGS sequence"/>
</dbReference>
<comment type="caution">
    <text evidence="1">Lacks conserved residue(s) required for the propagation of feature annotation.</text>
</comment>
<dbReference type="PROSITE" id="PS50026">
    <property type="entry name" value="EGF_3"/>
    <property type="match status" value="1"/>
</dbReference>
<dbReference type="Gene3D" id="2.10.25.10">
    <property type="entry name" value="Laminin"/>
    <property type="match status" value="1"/>
</dbReference>
<dbReference type="SMART" id="SM00181">
    <property type="entry name" value="EGF"/>
    <property type="match status" value="3"/>
</dbReference>
<evidence type="ECO:0000259" key="3">
    <source>
        <dbReference type="PROSITE" id="PS50026"/>
    </source>
</evidence>
<evidence type="ECO:0000313" key="5">
    <source>
        <dbReference type="Proteomes" id="UP000580250"/>
    </source>
</evidence>
<dbReference type="PANTHER" id="PTHR24033:SF151">
    <property type="entry name" value="NOTCH 2"/>
    <property type="match status" value="1"/>
</dbReference>
<dbReference type="InterPro" id="IPR051830">
    <property type="entry name" value="NOTCH_homolog"/>
</dbReference>
<dbReference type="AlphaFoldDB" id="A0A6V7TRY9"/>
<gene>
    <name evidence="4" type="ORF">MENT_LOCUS3735</name>
</gene>
<evidence type="ECO:0000256" key="2">
    <source>
        <dbReference type="SAM" id="Phobius"/>
    </source>
</evidence>
<proteinExistence type="predicted"/>
<feature type="domain" description="EGF-like" evidence="3">
    <location>
        <begin position="94"/>
        <end position="132"/>
    </location>
</feature>
<keyword evidence="2" id="KW-0472">Membrane</keyword>
<dbReference type="OrthoDB" id="430340at2759"/>
<evidence type="ECO:0000256" key="1">
    <source>
        <dbReference type="PROSITE-ProRule" id="PRU00076"/>
    </source>
</evidence>
<feature type="disulfide bond" evidence="1">
    <location>
        <begin position="122"/>
        <end position="131"/>
    </location>
</feature>
<comment type="caution">
    <text evidence="4">The sequence shown here is derived from an EMBL/GenBank/DDBJ whole genome shotgun (WGS) entry which is preliminary data.</text>
</comment>
<organism evidence="4 5">
    <name type="scientific">Meloidogyne enterolobii</name>
    <name type="common">Root-knot nematode worm</name>
    <name type="synonym">Meloidogyne mayaguensis</name>
    <dbReference type="NCBI Taxonomy" id="390850"/>
    <lineage>
        <taxon>Eukaryota</taxon>
        <taxon>Metazoa</taxon>
        <taxon>Ecdysozoa</taxon>
        <taxon>Nematoda</taxon>
        <taxon>Chromadorea</taxon>
        <taxon>Rhabditida</taxon>
        <taxon>Tylenchina</taxon>
        <taxon>Tylenchomorpha</taxon>
        <taxon>Tylenchoidea</taxon>
        <taxon>Meloidogynidae</taxon>
        <taxon>Meloidogyninae</taxon>
        <taxon>Meloidogyne</taxon>
    </lineage>
</organism>